<feature type="compositionally biased region" description="Polar residues" evidence="1">
    <location>
        <begin position="328"/>
        <end position="344"/>
    </location>
</feature>
<dbReference type="Proteomes" id="UP001152797">
    <property type="component" value="Unassembled WGS sequence"/>
</dbReference>
<dbReference type="AlphaFoldDB" id="A0A9P1FX46"/>
<evidence type="ECO:0000313" key="3">
    <source>
        <dbReference type="EMBL" id="CAL1144746.1"/>
    </source>
</evidence>
<gene>
    <name evidence="2" type="ORF">C1SCF055_LOCUS18288</name>
</gene>
<accession>A0A9P1FX46</accession>
<evidence type="ECO:0000313" key="2">
    <source>
        <dbReference type="EMBL" id="CAI3991371.1"/>
    </source>
</evidence>
<feature type="region of interest" description="Disordered" evidence="1">
    <location>
        <begin position="321"/>
        <end position="394"/>
    </location>
</feature>
<organism evidence="2">
    <name type="scientific">Cladocopium goreaui</name>
    <dbReference type="NCBI Taxonomy" id="2562237"/>
    <lineage>
        <taxon>Eukaryota</taxon>
        <taxon>Sar</taxon>
        <taxon>Alveolata</taxon>
        <taxon>Dinophyceae</taxon>
        <taxon>Suessiales</taxon>
        <taxon>Symbiodiniaceae</taxon>
        <taxon>Cladocopium</taxon>
    </lineage>
</organism>
<keyword evidence="4" id="KW-1185">Reference proteome</keyword>
<dbReference type="OrthoDB" id="437704at2759"/>
<evidence type="ECO:0000256" key="1">
    <source>
        <dbReference type="SAM" id="MobiDB-lite"/>
    </source>
</evidence>
<dbReference type="EMBL" id="CAMXCT020001584">
    <property type="protein sequence ID" value="CAL1144746.1"/>
    <property type="molecule type" value="Genomic_DNA"/>
</dbReference>
<dbReference type="EMBL" id="CAMXCT030001584">
    <property type="protein sequence ID" value="CAL4778683.1"/>
    <property type="molecule type" value="Genomic_DNA"/>
</dbReference>
<dbReference type="EMBL" id="CAMXCT010001584">
    <property type="protein sequence ID" value="CAI3991371.1"/>
    <property type="molecule type" value="Genomic_DNA"/>
</dbReference>
<sequence>MSERLTQRTVCRAKSLQRQLLTGLSDAEKAIVADAAKGRAAEATVREDKAAMLKDKADSGMELVKNCERCLLEVGAMLRQLGQGLRHLQHTRYAQFADLKVCQQRLHLRSEAPGEEARDLAQQALEGQLRGISDARTELLSLEGECRRALEMITELRNDISKESASQRHAAEKCRATAAVLMSVSAEAPEEVEVPPANEDLLPRADHLLLAAKDLLSRSSKSIQSTDQNCSRLRQRAELLLERRLLETEKAAKLLREHASEVDYTIAIAERSLAKSEKRCLGKENLAKAAKLDSTRSALDQLLATRQAMKVQMQNKLKMQSIDGSCRKVTSQSASDPLSLSMSRPASAGRSVRQMPEEMEQVRSLPRLDCADGTAQAAQRRTRPQSATYKARGP</sequence>
<evidence type="ECO:0000313" key="4">
    <source>
        <dbReference type="Proteomes" id="UP001152797"/>
    </source>
</evidence>
<reference evidence="2" key="1">
    <citation type="submission" date="2022-10" db="EMBL/GenBank/DDBJ databases">
        <authorList>
            <person name="Chen Y."/>
            <person name="Dougan E. K."/>
            <person name="Chan C."/>
            <person name="Rhodes N."/>
            <person name="Thang M."/>
        </authorList>
    </citation>
    <scope>NUCLEOTIDE SEQUENCE</scope>
</reference>
<reference evidence="3" key="2">
    <citation type="submission" date="2024-04" db="EMBL/GenBank/DDBJ databases">
        <authorList>
            <person name="Chen Y."/>
            <person name="Shah S."/>
            <person name="Dougan E. K."/>
            <person name="Thang M."/>
            <person name="Chan C."/>
        </authorList>
    </citation>
    <scope>NUCLEOTIDE SEQUENCE [LARGE SCALE GENOMIC DNA]</scope>
</reference>
<proteinExistence type="predicted"/>
<protein>
    <submittedName>
        <fullName evidence="2">Uncharacterized protein</fullName>
    </submittedName>
</protein>
<name>A0A9P1FX46_9DINO</name>
<comment type="caution">
    <text evidence="2">The sequence shown here is derived from an EMBL/GenBank/DDBJ whole genome shotgun (WGS) entry which is preliminary data.</text>
</comment>
<feature type="compositionally biased region" description="Polar residues" evidence="1">
    <location>
        <begin position="376"/>
        <end position="388"/>
    </location>
</feature>